<proteinExistence type="predicted"/>
<organism evidence="1 2">
    <name type="scientific">Tanacetum coccineum</name>
    <dbReference type="NCBI Taxonomy" id="301880"/>
    <lineage>
        <taxon>Eukaryota</taxon>
        <taxon>Viridiplantae</taxon>
        <taxon>Streptophyta</taxon>
        <taxon>Embryophyta</taxon>
        <taxon>Tracheophyta</taxon>
        <taxon>Spermatophyta</taxon>
        <taxon>Magnoliopsida</taxon>
        <taxon>eudicotyledons</taxon>
        <taxon>Gunneridae</taxon>
        <taxon>Pentapetalae</taxon>
        <taxon>asterids</taxon>
        <taxon>campanulids</taxon>
        <taxon>Asterales</taxon>
        <taxon>Asteraceae</taxon>
        <taxon>Asteroideae</taxon>
        <taxon>Anthemideae</taxon>
        <taxon>Anthemidinae</taxon>
        <taxon>Tanacetum</taxon>
    </lineage>
</organism>
<evidence type="ECO:0000313" key="1">
    <source>
        <dbReference type="EMBL" id="GJT10915.1"/>
    </source>
</evidence>
<comment type="caution">
    <text evidence="1">The sequence shown here is derived from an EMBL/GenBank/DDBJ whole genome shotgun (WGS) entry which is preliminary data.</text>
</comment>
<dbReference type="EMBL" id="BQNB010013025">
    <property type="protein sequence ID" value="GJT10915.1"/>
    <property type="molecule type" value="Genomic_DNA"/>
</dbReference>
<protein>
    <recommendedName>
        <fullName evidence="3">Retrotransposon gag domain-containing protein</fullName>
    </recommendedName>
</protein>
<dbReference type="PANTHER" id="PTHR33223">
    <property type="entry name" value="CCHC-TYPE DOMAIN-CONTAINING PROTEIN"/>
    <property type="match status" value="1"/>
</dbReference>
<sequence>MREFATNDQANYYSTITSITINGKNALEMKGKFIDDLHKNAFDGTNGKDAVKHIEYFLRIVDPIDLPNVNQDKLRVVVFPISLVGSAHRWFDEIKGSIDSWVDLTAKFFRKYYPPSRTRKINTPMIKWDPTNPKFESSLASNFVNYKTMDIFTKGAFWINDGYCNGGNLPGAYIIGNSLHYQDYEWYKALEGGKLKDEALRNKAIIEGTIDDDIESCYKGYRSRYKCEDSNHDHEEREYMDEHDVNNEELFDNATQERASRSRYDISSELDTSYRGFLEVGTTLDIFQNIHILYLQYGVLVFPGYDVLILFPSWSLVSTGTDMPYLLDGYDVLVFRIINLQNNHSFSTRSAF</sequence>
<reference evidence="1" key="1">
    <citation type="journal article" date="2022" name="Int. J. Mol. Sci.">
        <title>Draft Genome of Tanacetum Coccineum: Genomic Comparison of Closely Related Tanacetum-Family Plants.</title>
        <authorList>
            <person name="Yamashiro T."/>
            <person name="Shiraishi A."/>
            <person name="Nakayama K."/>
            <person name="Satake H."/>
        </authorList>
    </citation>
    <scope>NUCLEOTIDE SEQUENCE</scope>
</reference>
<keyword evidence="2" id="KW-1185">Reference proteome</keyword>
<dbReference type="PANTHER" id="PTHR33223:SF6">
    <property type="entry name" value="CCHC-TYPE DOMAIN-CONTAINING PROTEIN"/>
    <property type="match status" value="1"/>
</dbReference>
<reference evidence="1" key="2">
    <citation type="submission" date="2022-01" db="EMBL/GenBank/DDBJ databases">
        <authorList>
            <person name="Yamashiro T."/>
            <person name="Shiraishi A."/>
            <person name="Satake H."/>
            <person name="Nakayama K."/>
        </authorList>
    </citation>
    <scope>NUCLEOTIDE SEQUENCE</scope>
</reference>
<evidence type="ECO:0008006" key="3">
    <source>
        <dbReference type="Google" id="ProtNLM"/>
    </source>
</evidence>
<accession>A0ABQ5B813</accession>
<name>A0ABQ5B813_9ASTR</name>
<dbReference type="Proteomes" id="UP001151760">
    <property type="component" value="Unassembled WGS sequence"/>
</dbReference>
<gene>
    <name evidence="1" type="ORF">Tco_0857957</name>
</gene>
<evidence type="ECO:0000313" key="2">
    <source>
        <dbReference type="Proteomes" id="UP001151760"/>
    </source>
</evidence>